<keyword evidence="4" id="KW-0800">Toxin</keyword>
<evidence type="ECO:0000256" key="1">
    <source>
        <dbReference type="ARBA" id="ARBA00010414"/>
    </source>
</evidence>
<dbReference type="Gene3D" id="2.80.10.50">
    <property type="match status" value="1"/>
</dbReference>
<dbReference type="Gene3D" id="3.40.420.10">
    <property type="entry name" value="Ricin (A subunit), domain 1"/>
    <property type="match status" value="1"/>
</dbReference>
<accession>A0A1U8IFY4</accession>
<dbReference type="EC" id="3.2.2.22" evidence="4"/>
<dbReference type="GO" id="GO:0017148">
    <property type="term" value="P:negative regulation of translation"/>
    <property type="evidence" value="ECO:0007669"/>
    <property type="project" value="UniProtKB-KW"/>
</dbReference>
<dbReference type="PANTHER" id="PTHR33453">
    <property type="match status" value="1"/>
</dbReference>
<dbReference type="GO" id="GO:0006952">
    <property type="term" value="P:defense response"/>
    <property type="evidence" value="ECO:0007669"/>
    <property type="project" value="UniProtKB-KW"/>
</dbReference>
<dbReference type="Gene3D" id="4.10.470.10">
    <property type="entry name" value="Ricin (A Subunit), domain 2"/>
    <property type="match status" value="1"/>
</dbReference>
<dbReference type="KEGG" id="ghi:107894520"/>
<comment type="subunit">
    <text evidence="4">Might form dimers or tetramers of disulfide-linked A and B chains.</text>
</comment>
<dbReference type="Proteomes" id="UP000818029">
    <property type="component" value="Chromosome A13"/>
</dbReference>
<reference evidence="7" key="1">
    <citation type="journal article" date="2020" name="Nat. Genet.">
        <title>Genomic diversifications of five Gossypium allopolyploid species and their impact on cotton improvement.</title>
        <authorList>
            <person name="Chen Z.J."/>
            <person name="Sreedasyam A."/>
            <person name="Ando A."/>
            <person name="Song Q."/>
            <person name="De Santiago L.M."/>
            <person name="Hulse-Kemp A.M."/>
            <person name="Ding M."/>
            <person name="Ye W."/>
            <person name="Kirkbride R.C."/>
            <person name="Jenkins J."/>
            <person name="Plott C."/>
            <person name="Lovell J."/>
            <person name="Lin Y.M."/>
            <person name="Vaughn R."/>
            <person name="Liu B."/>
            <person name="Simpson S."/>
            <person name="Scheffler B.E."/>
            <person name="Wen L."/>
            <person name="Saski C.A."/>
            <person name="Grover C.E."/>
            <person name="Hu G."/>
            <person name="Conover J.L."/>
            <person name="Carlson J.W."/>
            <person name="Shu S."/>
            <person name="Boston L.B."/>
            <person name="Williams M."/>
            <person name="Peterson D.G."/>
            <person name="McGee K."/>
            <person name="Jones D.C."/>
            <person name="Wendel J.F."/>
            <person name="Stelly D.M."/>
            <person name="Grimwood J."/>
            <person name="Schmutz J."/>
        </authorList>
    </citation>
    <scope>NUCLEOTIDE SEQUENCE [LARGE SCALE GENOMIC DNA]</scope>
    <source>
        <strain evidence="7">cv. TM-1</strain>
    </source>
</reference>
<dbReference type="PRINTS" id="PR00396">
    <property type="entry name" value="SHIGARICIN"/>
</dbReference>
<dbReference type="GO" id="GO:0090729">
    <property type="term" value="F:toxin activity"/>
    <property type="evidence" value="ECO:0007669"/>
    <property type="project" value="UniProtKB-KW"/>
</dbReference>
<evidence type="ECO:0000313" key="7">
    <source>
        <dbReference type="Proteomes" id="UP000818029"/>
    </source>
</evidence>
<keyword evidence="4" id="KW-0611">Plant defense</keyword>
<dbReference type="GO" id="GO:0030598">
    <property type="term" value="F:rRNA N-glycosylase activity"/>
    <property type="evidence" value="ECO:0007669"/>
    <property type="project" value="UniProtKB-EC"/>
</dbReference>
<dbReference type="InterPro" id="IPR016138">
    <property type="entry name" value="Ribosome_inactivat_prot_sub1"/>
</dbReference>
<dbReference type="OrthoDB" id="1642280at2759"/>
<comment type="function">
    <text evidence="4">The A chain is responsible for inhibiting protein synthesis through the catalytic inactivation of 60S ribosomal subunits by removing adenine from position 4,324 of 28S rRNA. The B chain binds to cell receptors and probably facilitates the entry into the cell of the A chain; B chains are also responsible for cell agglutination (lectin activity).</text>
</comment>
<comment type="similarity">
    <text evidence="1">In the N-terminal section; belongs to the ribosome-inactivating protein family. Type 2 RIP subfamily.</text>
</comment>
<evidence type="ECO:0000256" key="3">
    <source>
        <dbReference type="ARBA" id="ARBA00023180"/>
    </source>
</evidence>
<dbReference type="InterPro" id="IPR036041">
    <property type="entry name" value="Ribosome-inact_prot_sf"/>
</dbReference>
<evidence type="ECO:0000256" key="2">
    <source>
        <dbReference type="ARBA" id="ARBA00023157"/>
    </source>
</evidence>
<evidence type="ECO:0000256" key="4">
    <source>
        <dbReference type="RuleBase" id="RU004915"/>
    </source>
</evidence>
<protein>
    <recommendedName>
        <fullName evidence="4">Ribosome-inactivating protein</fullName>
    </recommendedName>
    <component>
        <recommendedName>
            <fullName evidence="4">Ribosome-inactivating protein chain A</fullName>
        </recommendedName>
        <alternativeName>
            <fullName evidence="4">rRNA N-glycosidase</fullName>
            <ecNumber evidence="4">3.2.2.22</ecNumber>
        </alternativeName>
    </component>
    <component>
        <recommendedName>
            <fullName evidence="4">Ribosome-inactivating protein chain B</fullName>
        </recommendedName>
    </component>
</protein>
<gene>
    <name evidence="8" type="primary">LOC107894520</name>
</gene>
<dbReference type="SUPFAM" id="SSF56371">
    <property type="entry name" value="Ribosome inactivating proteins (RIP)"/>
    <property type="match status" value="1"/>
</dbReference>
<dbReference type="Pfam" id="PF00161">
    <property type="entry name" value="RIP"/>
    <property type="match status" value="1"/>
</dbReference>
<dbReference type="PaxDb" id="3635-A0A1U8IFY4"/>
<dbReference type="AlphaFoldDB" id="A0A1U8IFY4"/>
<name>A0A1U8IFY4_GOSHI</name>
<dbReference type="PROSITE" id="PS50231">
    <property type="entry name" value="RICIN_B_LECTIN"/>
    <property type="match status" value="1"/>
</dbReference>
<feature type="domain" description="Ricin B lectin" evidence="6">
    <location>
        <begin position="456"/>
        <end position="537"/>
    </location>
</feature>
<dbReference type="InterPro" id="IPR001574">
    <property type="entry name" value="Ribosome_inactivat_prot"/>
</dbReference>
<feature type="region of interest" description="Disordered" evidence="5">
    <location>
        <begin position="44"/>
        <end position="91"/>
    </location>
</feature>
<keyword evidence="4" id="KW-0378">Hydrolase</keyword>
<keyword evidence="2" id="KW-1015">Disulfide bond</keyword>
<dbReference type="CDD" id="cd23443">
    <property type="entry name" value="beta-trefoil_Ricin_RIPs_II_rpt1"/>
    <property type="match status" value="1"/>
</dbReference>
<dbReference type="GeneID" id="107894520"/>
<proteinExistence type="inferred from homology"/>
<evidence type="ECO:0000259" key="6">
    <source>
        <dbReference type="Pfam" id="PF00652"/>
    </source>
</evidence>
<dbReference type="InterPro" id="IPR000772">
    <property type="entry name" value="Ricin_B_lectin"/>
</dbReference>
<reference evidence="8" key="2">
    <citation type="submission" date="2025-08" db="UniProtKB">
        <authorList>
            <consortium name="RefSeq"/>
        </authorList>
    </citation>
    <scope>IDENTIFICATION</scope>
</reference>
<comment type="catalytic activity">
    <reaction evidence="4">
        <text>Endohydrolysis of the N-glycosidic bond at one specific adenosine on the 28S rRNA.</text>
        <dbReference type="EC" id="3.2.2.22"/>
    </reaction>
</comment>
<dbReference type="RefSeq" id="XP_016675273.1">
    <property type="nucleotide sequence ID" value="XM_016819784.1"/>
</dbReference>
<dbReference type="InterPro" id="IPR016139">
    <property type="entry name" value="Ribosome_inactivat_prot_sub2"/>
</dbReference>
<evidence type="ECO:0000256" key="5">
    <source>
        <dbReference type="SAM" id="MobiDB-lite"/>
    </source>
</evidence>
<keyword evidence="4" id="KW-0652">Protein synthesis inhibitor</keyword>
<comment type="similarity">
    <text evidence="4">Belongs to the ribosome-inactivating protein family.</text>
</comment>
<dbReference type="Pfam" id="PF00652">
    <property type="entry name" value="Ricin_B_lectin"/>
    <property type="match status" value="1"/>
</dbReference>
<dbReference type="PANTHER" id="PTHR33453:SF34">
    <property type="entry name" value="RIBOSOME-INACTIVATING PROTEIN"/>
    <property type="match status" value="1"/>
</dbReference>
<sequence length="541" mass="60080">MVRAKEQQAQYWTYMESRDLAFKRSLVKSVNFGITANEGETIAKEPEKTTSLNIENKEEEEKGETTTATTATTKGKDPVPSTPPASTTAQDRDVNHLVHELMETNEGDEMNPMKRKLGIKPVPINPLTRPNKVWIAVLIVSWAYWISIVEPSCCIAVTENEHKLKIYTVRFTTERATRNSYLMFMKDLYNALTERADRSGDIPILPPRSAQPTDPRQYVLVELSNGYQTVTLALNVSNVYILGYHASAGSYFFSDVPNDVRNALFPGSSGLPFTGRYGALEGAAGVGDGREIPLGMNELRQHIDNLNCINPNNNRAPIARALVVCIQMVSEAARMRNIQQQILAVAEPHADGTYGTFNPDGLMTEYETSWEDISSAIQSATDGIFASAVRLVYDAQELVLSTLRQVIFIIALMPMECNPRPNLQFLRMSTSTSSLRSSGLVDNSDTCEKVLAPTSHITGQNGFCVDVYEGIYHDGNKVILWECGQNQANQLWTLTSNDNTIRSGGKCLTTYGYSSQNYVMIYDCDTAVPDATKWEIAVMEQ</sequence>
<keyword evidence="7" id="KW-1185">Reference proteome</keyword>
<dbReference type="InterPro" id="IPR017989">
    <property type="entry name" value="Ribosome_inactivat_1/2"/>
</dbReference>
<organism evidence="7 8">
    <name type="scientific">Gossypium hirsutum</name>
    <name type="common">Upland cotton</name>
    <name type="synonym">Gossypium mexicanum</name>
    <dbReference type="NCBI Taxonomy" id="3635"/>
    <lineage>
        <taxon>Eukaryota</taxon>
        <taxon>Viridiplantae</taxon>
        <taxon>Streptophyta</taxon>
        <taxon>Embryophyta</taxon>
        <taxon>Tracheophyta</taxon>
        <taxon>Spermatophyta</taxon>
        <taxon>Magnoliopsida</taxon>
        <taxon>eudicotyledons</taxon>
        <taxon>Gunneridae</taxon>
        <taxon>Pentapetalae</taxon>
        <taxon>rosids</taxon>
        <taxon>malvids</taxon>
        <taxon>Malvales</taxon>
        <taxon>Malvaceae</taxon>
        <taxon>Malvoideae</taxon>
        <taxon>Gossypium</taxon>
    </lineage>
</organism>
<dbReference type="InterPro" id="IPR035992">
    <property type="entry name" value="Ricin_B-like_lectins"/>
</dbReference>
<keyword evidence="3" id="KW-0325">Glycoprotein</keyword>
<dbReference type="SUPFAM" id="SSF50370">
    <property type="entry name" value="Ricin B-like lectins"/>
    <property type="match status" value="1"/>
</dbReference>
<feature type="compositionally biased region" description="Basic and acidic residues" evidence="5">
    <location>
        <begin position="55"/>
        <end position="64"/>
    </location>
</feature>
<evidence type="ECO:0000313" key="8">
    <source>
        <dbReference type="RefSeq" id="XP_016675273.1"/>
    </source>
</evidence>